<comment type="caution">
    <text evidence="10">The sequence shown here is derived from an EMBL/GenBank/DDBJ whole genome shotgun (WGS) entry which is preliminary data.</text>
</comment>
<feature type="domain" description="BED-type" evidence="9">
    <location>
        <begin position="104"/>
        <end position="149"/>
    </location>
</feature>
<accession>A0A3M7QE58</accession>
<feature type="compositionally biased region" description="Acidic residues" evidence="8">
    <location>
        <begin position="76"/>
        <end position="91"/>
    </location>
</feature>
<keyword evidence="7" id="KW-0539">Nucleus</keyword>
<feature type="region of interest" description="Disordered" evidence="8">
    <location>
        <begin position="59"/>
        <end position="91"/>
    </location>
</feature>
<evidence type="ECO:0000256" key="5">
    <source>
        <dbReference type="ARBA" id="ARBA00023015"/>
    </source>
</evidence>
<keyword evidence="4" id="KW-0862">Zinc</keyword>
<gene>
    <name evidence="10" type="ORF">BpHYR1_009452</name>
</gene>
<dbReference type="PANTHER" id="PTHR46481:SF10">
    <property type="entry name" value="ZINC FINGER BED DOMAIN-CONTAINING PROTEIN 39"/>
    <property type="match status" value="1"/>
</dbReference>
<dbReference type="GO" id="GO:0003677">
    <property type="term" value="F:DNA binding"/>
    <property type="evidence" value="ECO:0007669"/>
    <property type="project" value="InterPro"/>
</dbReference>
<dbReference type="Proteomes" id="UP000276133">
    <property type="component" value="Unassembled WGS sequence"/>
</dbReference>
<proteinExistence type="predicted"/>
<evidence type="ECO:0000259" key="9">
    <source>
        <dbReference type="Pfam" id="PF02892"/>
    </source>
</evidence>
<evidence type="ECO:0000313" key="11">
    <source>
        <dbReference type="Proteomes" id="UP000276133"/>
    </source>
</evidence>
<keyword evidence="3" id="KW-0863">Zinc-finger</keyword>
<dbReference type="AlphaFoldDB" id="A0A3M7QE58"/>
<organism evidence="10 11">
    <name type="scientific">Brachionus plicatilis</name>
    <name type="common">Marine rotifer</name>
    <name type="synonym">Brachionus muelleri</name>
    <dbReference type="NCBI Taxonomy" id="10195"/>
    <lineage>
        <taxon>Eukaryota</taxon>
        <taxon>Metazoa</taxon>
        <taxon>Spiralia</taxon>
        <taxon>Gnathifera</taxon>
        <taxon>Rotifera</taxon>
        <taxon>Eurotatoria</taxon>
        <taxon>Monogononta</taxon>
        <taxon>Pseudotrocha</taxon>
        <taxon>Ploima</taxon>
        <taxon>Brachionidae</taxon>
        <taxon>Brachionus</taxon>
    </lineage>
</organism>
<dbReference type="InterPro" id="IPR003656">
    <property type="entry name" value="Znf_BED"/>
</dbReference>
<keyword evidence="5" id="KW-0805">Transcription regulation</keyword>
<dbReference type="InterPro" id="IPR052035">
    <property type="entry name" value="ZnF_BED_domain_contain"/>
</dbReference>
<dbReference type="SUPFAM" id="SSF57667">
    <property type="entry name" value="beta-beta-alpha zinc fingers"/>
    <property type="match status" value="1"/>
</dbReference>
<keyword evidence="11" id="KW-1185">Reference proteome</keyword>
<evidence type="ECO:0000256" key="6">
    <source>
        <dbReference type="ARBA" id="ARBA00023163"/>
    </source>
</evidence>
<comment type="subcellular location">
    <subcellularLocation>
        <location evidence="1">Nucleus</location>
    </subcellularLocation>
</comment>
<dbReference type="InterPro" id="IPR036236">
    <property type="entry name" value="Znf_C2H2_sf"/>
</dbReference>
<sequence length="246" mass="28437">MPITTVHLGILNLNFSCSNNFSKSIDINFDVNPPINEEKEKREEKGDFKTRVLTVRSNQNNSYTSKKKVQFSKDSSDEEKSEELDYQSDDEEMVEVKTNRISSGVWKYFKRLSSEVGNYTVCQVDGCGKKYVYLTSTYNMNNHLISTHKIQTQEEQTKSSGSQIKKLDEFLQKTSSSIVLTTDCWKSNQNYYSIGVTAHFLDRKFEKKNFSLKSRQLTGGKTSKNIPLFVQDIMSEFNIVEKINMW</sequence>
<evidence type="ECO:0000256" key="3">
    <source>
        <dbReference type="ARBA" id="ARBA00022771"/>
    </source>
</evidence>
<dbReference type="SMART" id="SM00614">
    <property type="entry name" value="ZnF_BED"/>
    <property type="match status" value="1"/>
</dbReference>
<reference evidence="10 11" key="1">
    <citation type="journal article" date="2018" name="Sci. Rep.">
        <title>Genomic signatures of local adaptation to the degree of environmental predictability in rotifers.</title>
        <authorList>
            <person name="Franch-Gras L."/>
            <person name="Hahn C."/>
            <person name="Garcia-Roger E.M."/>
            <person name="Carmona M.J."/>
            <person name="Serra M."/>
            <person name="Gomez A."/>
        </authorList>
    </citation>
    <scope>NUCLEOTIDE SEQUENCE [LARGE SCALE GENOMIC DNA]</scope>
    <source>
        <strain evidence="10">HYR1</strain>
    </source>
</reference>
<evidence type="ECO:0000313" key="10">
    <source>
        <dbReference type="EMBL" id="RNA09484.1"/>
    </source>
</evidence>
<dbReference type="EMBL" id="REGN01006456">
    <property type="protein sequence ID" value="RNA09484.1"/>
    <property type="molecule type" value="Genomic_DNA"/>
</dbReference>
<evidence type="ECO:0000256" key="4">
    <source>
        <dbReference type="ARBA" id="ARBA00022833"/>
    </source>
</evidence>
<evidence type="ECO:0000256" key="7">
    <source>
        <dbReference type="ARBA" id="ARBA00023242"/>
    </source>
</evidence>
<dbReference type="GO" id="GO:0005634">
    <property type="term" value="C:nucleus"/>
    <property type="evidence" value="ECO:0007669"/>
    <property type="project" value="UniProtKB-SubCell"/>
</dbReference>
<dbReference type="GO" id="GO:0009791">
    <property type="term" value="P:post-embryonic development"/>
    <property type="evidence" value="ECO:0007669"/>
    <property type="project" value="UniProtKB-ARBA"/>
</dbReference>
<name>A0A3M7QE58_BRAPC</name>
<evidence type="ECO:0000256" key="2">
    <source>
        <dbReference type="ARBA" id="ARBA00022723"/>
    </source>
</evidence>
<protein>
    <recommendedName>
        <fullName evidence="9">BED-type domain-containing protein</fullName>
    </recommendedName>
</protein>
<dbReference type="GO" id="GO:0008270">
    <property type="term" value="F:zinc ion binding"/>
    <property type="evidence" value="ECO:0007669"/>
    <property type="project" value="UniProtKB-KW"/>
</dbReference>
<keyword evidence="6" id="KW-0804">Transcription</keyword>
<keyword evidence="2" id="KW-0479">Metal-binding</keyword>
<dbReference type="PANTHER" id="PTHR46481">
    <property type="entry name" value="ZINC FINGER BED DOMAIN-CONTAINING PROTEIN 4"/>
    <property type="match status" value="1"/>
</dbReference>
<evidence type="ECO:0000256" key="8">
    <source>
        <dbReference type="SAM" id="MobiDB-lite"/>
    </source>
</evidence>
<dbReference type="Pfam" id="PF02892">
    <property type="entry name" value="zf-BED"/>
    <property type="match status" value="1"/>
</dbReference>
<evidence type="ECO:0000256" key="1">
    <source>
        <dbReference type="ARBA" id="ARBA00004123"/>
    </source>
</evidence>